<dbReference type="Proteomes" id="UP001208017">
    <property type="component" value="Unassembled WGS sequence"/>
</dbReference>
<keyword evidence="1" id="KW-0472">Membrane</keyword>
<keyword evidence="3" id="KW-1185">Reference proteome</keyword>
<reference evidence="2 3" key="1">
    <citation type="submission" date="2022-11" db="EMBL/GenBank/DDBJ databases">
        <title>Study of microbial diversity in lake waters.</title>
        <authorList>
            <person name="Zhang J."/>
        </authorList>
    </citation>
    <scope>NUCLEOTIDE SEQUENCE [LARGE SCALE GENOMIC DNA]</scope>
    <source>
        <strain evidence="2 3">DT12</strain>
    </source>
</reference>
<dbReference type="EMBL" id="JAPMLT010000014">
    <property type="protein sequence ID" value="MCX7571897.1"/>
    <property type="molecule type" value="Genomic_DNA"/>
</dbReference>
<protein>
    <recommendedName>
        <fullName evidence="4">Prenyltransferase</fullName>
    </recommendedName>
</protein>
<organism evidence="2 3">
    <name type="scientific">Tumebacillus lacus</name>
    <dbReference type="NCBI Taxonomy" id="2995335"/>
    <lineage>
        <taxon>Bacteria</taxon>
        <taxon>Bacillati</taxon>
        <taxon>Bacillota</taxon>
        <taxon>Bacilli</taxon>
        <taxon>Bacillales</taxon>
        <taxon>Alicyclobacillaceae</taxon>
        <taxon>Tumebacillus</taxon>
    </lineage>
</organism>
<keyword evidence="1" id="KW-1133">Transmembrane helix</keyword>
<feature type="transmembrane region" description="Helical" evidence="1">
    <location>
        <begin position="224"/>
        <end position="257"/>
    </location>
</feature>
<keyword evidence="1" id="KW-0812">Transmembrane</keyword>
<feature type="transmembrane region" description="Helical" evidence="1">
    <location>
        <begin position="277"/>
        <end position="294"/>
    </location>
</feature>
<feature type="transmembrane region" description="Helical" evidence="1">
    <location>
        <begin position="12"/>
        <end position="32"/>
    </location>
</feature>
<accession>A0ABT3X7N6</accession>
<sequence length="295" mass="32521">MFHMLRRTLPLLRVVPVFSWSLSALAISVGFAVHDLRSASAVDWMMFGVLLLSVLLLQGVIQSVQEHKASGKSGSKAETARVKKTLSDRGLFVFGLLGLIGAVSFGIYAAKTASGSFTLFLLVGVWTALSYACHPFRYLSMLGEWYLAFPAITACTLGTYYILTDAWEPVIGWAAVLHSLLCVAWLMQYHLGDLTTARKAEKQRTTVAWAARKFGFEAARHVPAAYFLLTVLLGTMATLRVTHIFLLTVVCALLGAFNSWNTNLHDLRNVAGNQMKMITMTVLHAMALALWMAWT</sequence>
<evidence type="ECO:0008006" key="4">
    <source>
        <dbReference type="Google" id="ProtNLM"/>
    </source>
</evidence>
<feature type="transmembrane region" description="Helical" evidence="1">
    <location>
        <begin position="170"/>
        <end position="189"/>
    </location>
</feature>
<dbReference type="RefSeq" id="WP_267153148.1">
    <property type="nucleotide sequence ID" value="NZ_JAPMLT010000014.1"/>
</dbReference>
<name>A0ABT3X7N6_9BACL</name>
<feature type="transmembrane region" description="Helical" evidence="1">
    <location>
        <begin position="145"/>
        <end position="164"/>
    </location>
</feature>
<evidence type="ECO:0000256" key="1">
    <source>
        <dbReference type="SAM" id="Phobius"/>
    </source>
</evidence>
<proteinExistence type="predicted"/>
<gene>
    <name evidence="2" type="ORF">OS242_18295</name>
</gene>
<evidence type="ECO:0000313" key="2">
    <source>
        <dbReference type="EMBL" id="MCX7571897.1"/>
    </source>
</evidence>
<evidence type="ECO:0000313" key="3">
    <source>
        <dbReference type="Proteomes" id="UP001208017"/>
    </source>
</evidence>
<feature type="transmembrane region" description="Helical" evidence="1">
    <location>
        <begin position="91"/>
        <end position="110"/>
    </location>
</feature>
<feature type="transmembrane region" description="Helical" evidence="1">
    <location>
        <begin position="44"/>
        <end position="64"/>
    </location>
</feature>
<comment type="caution">
    <text evidence="2">The sequence shown here is derived from an EMBL/GenBank/DDBJ whole genome shotgun (WGS) entry which is preliminary data.</text>
</comment>
<feature type="transmembrane region" description="Helical" evidence="1">
    <location>
        <begin position="116"/>
        <end position="133"/>
    </location>
</feature>